<feature type="transmembrane region" description="Helical" evidence="7">
    <location>
        <begin position="6"/>
        <end position="23"/>
    </location>
</feature>
<comment type="similarity">
    <text evidence="2">Belongs to the UPF0702 family.</text>
</comment>
<feature type="domain" description="YetF C-terminal" evidence="8">
    <location>
        <begin position="83"/>
        <end position="217"/>
    </location>
</feature>
<dbReference type="Proteomes" id="UP000623269">
    <property type="component" value="Unassembled WGS sequence"/>
</dbReference>
<dbReference type="InterPro" id="IPR007353">
    <property type="entry name" value="DUF421"/>
</dbReference>
<evidence type="ECO:0000256" key="3">
    <source>
        <dbReference type="ARBA" id="ARBA00022475"/>
    </source>
</evidence>
<dbReference type="RefSeq" id="WP_197662045.1">
    <property type="nucleotide sequence ID" value="NZ_JAEAGR010000014.1"/>
</dbReference>
<evidence type="ECO:0000256" key="2">
    <source>
        <dbReference type="ARBA" id="ARBA00006448"/>
    </source>
</evidence>
<dbReference type="Pfam" id="PF20730">
    <property type="entry name" value="YetF_N"/>
    <property type="match status" value="1"/>
</dbReference>
<reference evidence="10" key="1">
    <citation type="submission" date="2020-12" db="EMBL/GenBank/DDBJ databases">
        <title>M. sibirica DSM 26468T genome.</title>
        <authorList>
            <person name="Thieme N."/>
            <person name="Rettenmaier R."/>
            <person name="Zverlov V."/>
            <person name="Liebl W."/>
        </authorList>
    </citation>
    <scope>NUCLEOTIDE SEQUENCE</scope>
    <source>
        <strain evidence="10">DSM 26468</strain>
    </source>
</reference>
<evidence type="ECO:0000313" key="10">
    <source>
        <dbReference type="EMBL" id="MBH1941799.1"/>
    </source>
</evidence>
<feature type="domain" description="YetF-like N-terminal transmembrane" evidence="9">
    <location>
        <begin position="7"/>
        <end position="81"/>
    </location>
</feature>
<dbReference type="InterPro" id="IPR048454">
    <property type="entry name" value="YetF_N"/>
</dbReference>
<evidence type="ECO:0000256" key="4">
    <source>
        <dbReference type="ARBA" id="ARBA00022692"/>
    </source>
</evidence>
<comment type="caution">
    <text evidence="10">The sequence shown here is derived from an EMBL/GenBank/DDBJ whole genome shotgun (WGS) entry which is preliminary data.</text>
</comment>
<protein>
    <submittedName>
        <fullName evidence="10">DUF421 domain-containing protein</fullName>
    </submittedName>
</protein>
<keyword evidence="4 7" id="KW-0812">Transmembrane</keyword>
<evidence type="ECO:0000256" key="6">
    <source>
        <dbReference type="ARBA" id="ARBA00023136"/>
    </source>
</evidence>
<dbReference type="AlphaFoldDB" id="A0A8J7H0B6"/>
<proteinExistence type="inferred from homology"/>
<dbReference type="Gene3D" id="3.30.240.20">
    <property type="entry name" value="bsu07140 like domains"/>
    <property type="match status" value="2"/>
</dbReference>
<evidence type="ECO:0000259" key="8">
    <source>
        <dbReference type="Pfam" id="PF04239"/>
    </source>
</evidence>
<keyword evidence="5 7" id="KW-1133">Transmembrane helix</keyword>
<sequence>MLSSGFIQHTIDLVFGLVGLFIVSRVIRKTQINQVSPFDFISSIVLGELLGNAVYDEKVKIWSILYSFILWTILMLLIELITQKFRKSRKVFEGEPAIIIRNGQFDYQVMKREKLDINELQSMLRQKDVFTVREVEYGILEQNGALSIIKKPKYDKPTLEDMNLPTKSVNLPTNLILDGEVLKDNLKAIGFDEDWLIKQLHKYGMQRIEDVFYAEWKKDEGIHVVPRNKM</sequence>
<dbReference type="InterPro" id="IPR023090">
    <property type="entry name" value="UPF0702_alpha/beta_dom_sf"/>
</dbReference>
<dbReference type="PANTHER" id="PTHR34582:SF5">
    <property type="entry name" value="UPF0702 TRANSMEMBRANE PROTEIN YETF"/>
    <property type="match status" value="1"/>
</dbReference>
<keyword evidence="6 7" id="KW-0472">Membrane</keyword>
<evidence type="ECO:0000313" key="11">
    <source>
        <dbReference type="Proteomes" id="UP000623269"/>
    </source>
</evidence>
<gene>
    <name evidence="10" type="ORF">I5677_12925</name>
</gene>
<evidence type="ECO:0000256" key="7">
    <source>
        <dbReference type="SAM" id="Phobius"/>
    </source>
</evidence>
<feature type="transmembrane region" description="Helical" evidence="7">
    <location>
        <begin position="61"/>
        <end position="81"/>
    </location>
</feature>
<evidence type="ECO:0000259" key="9">
    <source>
        <dbReference type="Pfam" id="PF20730"/>
    </source>
</evidence>
<dbReference type="GO" id="GO:0005886">
    <property type="term" value="C:plasma membrane"/>
    <property type="evidence" value="ECO:0007669"/>
    <property type="project" value="UniProtKB-SubCell"/>
</dbReference>
<keyword evidence="3" id="KW-1003">Cell membrane</keyword>
<organism evidence="10 11">
    <name type="scientific">Mobilitalea sibirica</name>
    <dbReference type="NCBI Taxonomy" id="1462919"/>
    <lineage>
        <taxon>Bacteria</taxon>
        <taxon>Bacillati</taxon>
        <taxon>Bacillota</taxon>
        <taxon>Clostridia</taxon>
        <taxon>Lachnospirales</taxon>
        <taxon>Lachnospiraceae</taxon>
        <taxon>Mobilitalea</taxon>
    </lineage>
</organism>
<evidence type="ECO:0000256" key="5">
    <source>
        <dbReference type="ARBA" id="ARBA00022989"/>
    </source>
</evidence>
<evidence type="ECO:0000256" key="1">
    <source>
        <dbReference type="ARBA" id="ARBA00004651"/>
    </source>
</evidence>
<keyword evidence="11" id="KW-1185">Reference proteome</keyword>
<dbReference type="PANTHER" id="PTHR34582">
    <property type="entry name" value="UPF0702 TRANSMEMBRANE PROTEIN YCAP"/>
    <property type="match status" value="1"/>
</dbReference>
<dbReference type="Pfam" id="PF04239">
    <property type="entry name" value="DUF421"/>
    <property type="match status" value="1"/>
</dbReference>
<comment type="subcellular location">
    <subcellularLocation>
        <location evidence="1">Cell membrane</location>
        <topology evidence="1">Multi-pass membrane protein</topology>
    </subcellularLocation>
</comment>
<name>A0A8J7H0B6_9FIRM</name>
<dbReference type="EMBL" id="JAEAGR010000014">
    <property type="protein sequence ID" value="MBH1941799.1"/>
    <property type="molecule type" value="Genomic_DNA"/>
</dbReference>
<accession>A0A8J7H0B6</accession>